<dbReference type="Proteomes" id="UP001055460">
    <property type="component" value="Plasmid pB"/>
</dbReference>
<evidence type="ECO:0000313" key="1">
    <source>
        <dbReference type="EMBL" id="USJ27816.1"/>
    </source>
</evidence>
<reference evidence="1" key="1">
    <citation type="submission" date="2022-06" db="EMBL/GenBank/DDBJ databases">
        <title>Physiological and biochemical characterization and genomic elucidation of a strain of the genus Ensifer adhaerens M8 that combines arsenic oxidation and chromium reduction.</title>
        <authorList>
            <person name="Li X."/>
            <person name="Yu c."/>
        </authorList>
    </citation>
    <scope>NUCLEOTIDE SEQUENCE</scope>
    <source>
        <strain evidence="1">M8</strain>
        <plasmid evidence="1">pB</plasmid>
    </source>
</reference>
<evidence type="ECO:0000313" key="2">
    <source>
        <dbReference type="Proteomes" id="UP001055460"/>
    </source>
</evidence>
<dbReference type="OrthoDB" id="8421415at2"/>
<gene>
    <name evidence="1" type="ORF">NE863_28435</name>
</gene>
<accession>A0A9Q8YGK0</accession>
<name>A0A9Q8YGK0_ENSAD</name>
<protein>
    <submittedName>
        <fullName evidence="1">Uncharacterized protein</fullName>
    </submittedName>
</protein>
<organism evidence="1 2">
    <name type="scientific">Ensifer adhaerens</name>
    <name type="common">Sinorhizobium morelense</name>
    <dbReference type="NCBI Taxonomy" id="106592"/>
    <lineage>
        <taxon>Bacteria</taxon>
        <taxon>Pseudomonadati</taxon>
        <taxon>Pseudomonadota</taxon>
        <taxon>Alphaproteobacteria</taxon>
        <taxon>Hyphomicrobiales</taxon>
        <taxon>Rhizobiaceae</taxon>
        <taxon>Sinorhizobium/Ensifer group</taxon>
        <taxon>Ensifer</taxon>
    </lineage>
</organism>
<keyword evidence="1" id="KW-0614">Plasmid</keyword>
<dbReference type="EMBL" id="CP098809">
    <property type="protein sequence ID" value="USJ27816.1"/>
    <property type="molecule type" value="Genomic_DNA"/>
</dbReference>
<dbReference type="AlphaFoldDB" id="A0A9Q8YGK0"/>
<dbReference type="RefSeq" id="WP_110819902.1">
    <property type="nucleotide sequence ID" value="NZ_CAXURO020000003.1"/>
</dbReference>
<proteinExistence type="predicted"/>
<geneLocation type="plasmid" evidence="1 2">
    <name>pB</name>
</geneLocation>
<sequence>MSNPDHRLRLFPVFHRRFTNTELKKHISLFHQGKHRCDDRFLKFAGQALSLGGQKGMNERKLKRNRKLRILCGCLALFTANEAVAQEVLVSPGVVAVVEGGPWKEERLGEGSYRVAVVNQVFVTRRGGTETGAK</sequence>